<evidence type="ECO:0000313" key="4">
    <source>
        <dbReference type="Proteomes" id="UP000054639"/>
    </source>
</evidence>
<reference evidence="3 5" key="2">
    <citation type="submission" date="2018-06" db="EMBL/GenBank/DDBJ databases">
        <authorList>
            <consortium name="Pathogen Informatics"/>
            <person name="Doyle S."/>
        </authorList>
    </citation>
    <scope>NUCLEOTIDE SEQUENCE [LARGE SCALE GENOMIC DNA]</scope>
    <source>
        <strain evidence="3 5">NCTC12376</strain>
    </source>
</reference>
<dbReference type="Proteomes" id="UP000054639">
    <property type="component" value="Unassembled WGS sequence"/>
</dbReference>
<reference evidence="2 4" key="1">
    <citation type="submission" date="2015-11" db="EMBL/GenBank/DDBJ databases">
        <title>Genomic analysis of 38 Legionella species identifies large and diverse effector repertoires.</title>
        <authorList>
            <person name="Burstein D."/>
            <person name="Amaro F."/>
            <person name="Zusman T."/>
            <person name="Lifshitz Z."/>
            <person name="Cohen O."/>
            <person name="Gilbert J.A."/>
            <person name="Pupko T."/>
            <person name="Shuman H.A."/>
            <person name="Segal G."/>
        </authorList>
    </citation>
    <scope>NUCLEOTIDE SEQUENCE [LARGE SCALE GENOMIC DNA]</scope>
    <source>
        <strain evidence="2 4">ATCC 49507</strain>
    </source>
</reference>
<dbReference type="STRING" id="45072.Lqua_0639"/>
<dbReference type="EMBL" id="UGOW01000001">
    <property type="protein sequence ID" value="STY19225.1"/>
    <property type="molecule type" value="Genomic_DNA"/>
</dbReference>
<dbReference type="InterPro" id="IPR015943">
    <property type="entry name" value="WD40/YVTN_repeat-like_dom_sf"/>
</dbReference>
<keyword evidence="1" id="KW-0732">Signal</keyword>
<evidence type="ECO:0000313" key="2">
    <source>
        <dbReference type="EMBL" id="KTD52806.1"/>
    </source>
</evidence>
<protein>
    <submittedName>
        <fullName evidence="2 3">Protein with a bacterial immunoglobulin-like domain</fullName>
    </submittedName>
</protein>
<feature type="chain" id="PRO_5016764575" evidence="1">
    <location>
        <begin position="25"/>
        <end position="531"/>
    </location>
</feature>
<proteinExistence type="predicted"/>
<organism evidence="3 5">
    <name type="scientific">Legionella quateirensis</name>
    <dbReference type="NCBI Taxonomy" id="45072"/>
    <lineage>
        <taxon>Bacteria</taxon>
        <taxon>Pseudomonadati</taxon>
        <taxon>Pseudomonadota</taxon>
        <taxon>Gammaproteobacteria</taxon>
        <taxon>Legionellales</taxon>
        <taxon>Legionellaceae</taxon>
        <taxon>Legionella</taxon>
    </lineage>
</organism>
<dbReference type="OrthoDB" id="5654229at2"/>
<evidence type="ECO:0000313" key="3">
    <source>
        <dbReference type="EMBL" id="STY19225.1"/>
    </source>
</evidence>
<evidence type="ECO:0000256" key="1">
    <source>
        <dbReference type="SAM" id="SignalP"/>
    </source>
</evidence>
<dbReference type="EMBL" id="LNYR01000006">
    <property type="protein sequence ID" value="KTD52806.1"/>
    <property type="molecule type" value="Genomic_DNA"/>
</dbReference>
<dbReference type="RefSeq" id="WP_058472841.1">
    <property type="nucleotide sequence ID" value="NZ_CAAAIL010000011.1"/>
</dbReference>
<dbReference type="AlphaFoldDB" id="A0A378KXD2"/>
<accession>A0A378KXD2</accession>
<dbReference type="Proteomes" id="UP000254230">
    <property type="component" value="Unassembled WGS sequence"/>
</dbReference>
<dbReference type="Gene3D" id="2.130.10.10">
    <property type="entry name" value="YVTN repeat-like/Quinoprotein amine dehydrogenase"/>
    <property type="match status" value="1"/>
</dbReference>
<dbReference type="SUPFAM" id="SSF101898">
    <property type="entry name" value="NHL repeat"/>
    <property type="match status" value="1"/>
</dbReference>
<sequence length="531" mass="55632">MKGTKLLRLTHLILFMCCSNLLFSGSQPKFTIIPTVVNSNIVQVSSIGKADVTYLITNKTKLRRALVMTPITGISMIRGGVSNCADTFVLDPQQSCVLKLEINGSQIPAKGHFGGPIICKRNDNGSPDPFLCSEPSQPQSLNISVISPGLGRFEFRQNGVPIPGNTIRLVSIDSGAIELFNSGTGIIHNITLSYPAGYFTSTCGSTLAPNQGCFLNYTIPPLPPSETLFIIANGLNASNSPQSLKVVVNPGFAYITNSSNGSVSQCGFLPDGRFSMCNDSGVGNAFNGPGGIALNQNLNIAYVVNSFGGTVSRCMMNSNGNFVSCTDYNGGSTPFVSPESITLNNAGTRAYVTNVNYVSVCSLDSNGAFIDCLNAGGTGVPLTAPLGIVLNELETFAYISCCDEVVKCLIKSDGTFGLCTDSGPGSIFTLPNGITLNKRNFIGYVANQGSPGEGVSLCAVSGGNFTACTLFTSSLFQNPTSIELNNSETFAYVTDLSNVVLVCRMNANGGLLSCVDSGGVFNGPFGIALSR</sequence>
<feature type="signal peptide" evidence="1">
    <location>
        <begin position="1"/>
        <end position="24"/>
    </location>
</feature>
<keyword evidence="4" id="KW-1185">Reference proteome</keyword>
<gene>
    <name evidence="2" type="ORF">Lqua_0639</name>
    <name evidence="3" type="ORF">NCTC12376_03057</name>
</gene>
<name>A0A378KXD2_9GAMM</name>
<evidence type="ECO:0000313" key="5">
    <source>
        <dbReference type="Proteomes" id="UP000254230"/>
    </source>
</evidence>